<feature type="compositionally biased region" description="Low complexity" evidence="1">
    <location>
        <begin position="1"/>
        <end position="14"/>
    </location>
</feature>
<dbReference type="PANTHER" id="PTHR47481:SF42">
    <property type="entry name" value="RHO GTPASE-ACTIVATING PROTEIN GACK-LIKE"/>
    <property type="match status" value="1"/>
</dbReference>
<evidence type="ECO:0008006" key="4">
    <source>
        <dbReference type="Google" id="ProtNLM"/>
    </source>
</evidence>
<gene>
    <name evidence="2" type="ORF">CEPIT_LOCUS35270</name>
</gene>
<reference evidence="2" key="1">
    <citation type="submission" date="2022-07" db="EMBL/GenBank/DDBJ databases">
        <authorList>
            <person name="Macas J."/>
            <person name="Novak P."/>
            <person name="Neumann P."/>
        </authorList>
    </citation>
    <scope>NUCLEOTIDE SEQUENCE</scope>
</reference>
<dbReference type="AlphaFoldDB" id="A0AAV0FMI9"/>
<evidence type="ECO:0000256" key="1">
    <source>
        <dbReference type="SAM" id="MobiDB-lite"/>
    </source>
</evidence>
<evidence type="ECO:0000313" key="3">
    <source>
        <dbReference type="Proteomes" id="UP001152523"/>
    </source>
</evidence>
<accession>A0AAV0FMI9</accession>
<feature type="region of interest" description="Disordered" evidence="1">
    <location>
        <begin position="358"/>
        <end position="437"/>
    </location>
</feature>
<dbReference type="EMBL" id="CAMAPF010000995">
    <property type="protein sequence ID" value="CAH9136427.1"/>
    <property type="molecule type" value="Genomic_DNA"/>
</dbReference>
<feature type="region of interest" description="Disordered" evidence="1">
    <location>
        <begin position="1"/>
        <end position="21"/>
    </location>
</feature>
<protein>
    <recommendedName>
        <fullName evidence="4">Retrotransposon Copia-like N-terminal domain-containing protein</fullName>
    </recommendedName>
</protein>
<sequence>MSTAIPSSSAPATSEQPHASWPITSSAAVSSMAPVISEPPSSGVAISPGLSSRMQLPPPNSYNNFNMPEPFTWTSTIPSLPPPPVLTPSASPARASSSVLPAFSGPTWTANPLLSTSDPLPVFRTAATPVNSSPLAQLFSQLSFSTPNVTNIVTTRLATVEDYLSWRTQFESFLVSHGLIGILDGSLSAPPALIRGATNPDYTYWLRIDQTVRSWLFATLSRDILIEVRDLHFSAPIWERLETRFMAESIARAMELKRGLNNLKKKESQSMDEYLRDIKNLADSLNSINSPVTNRELLLATVQGLGPEYESLITSITLFPDNFTIDSLRPQLLALEQRALYLRSQNIHPGHQAFGAAEQAAAAVQRPAGRGGDQQFRGNGGGRGYRGNSGRQRGHRGRGRGYGGQNHQQYAGQPYQQLRGPPVPGYGAPGWQNPPPAFAPRAPHAPGFQVDNFQSPPPPIVCQICFSPGHSALACPRYVNPSAPALVALPTGESNESVWYPDSGASAHMTPSEGQPHGGHPSSSNQ</sequence>
<feature type="compositionally biased region" description="Gly residues" evidence="1">
    <location>
        <begin position="378"/>
        <end position="387"/>
    </location>
</feature>
<feature type="compositionally biased region" description="Low complexity" evidence="1">
    <location>
        <begin position="358"/>
        <end position="377"/>
    </location>
</feature>
<proteinExistence type="predicted"/>
<comment type="caution">
    <text evidence="2">The sequence shown here is derived from an EMBL/GenBank/DDBJ whole genome shotgun (WGS) entry which is preliminary data.</text>
</comment>
<dbReference type="Proteomes" id="UP001152523">
    <property type="component" value="Unassembled WGS sequence"/>
</dbReference>
<feature type="region of interest" description="Disordered" evidence="1">
    <location>
        <begin position="37"/>
        <end position="63"/>
    </location>
</feature>
<dbReference type="PANTHER" id="PTHR47481">
    <property type="match status" value="1"/>
</dbReference>
<name>A0AAV0FMI9_9ASTE</name>
<feature type="region of interest" description="Disordered" evidence="1">
    <location>
        <begin position="493"/>
        <end position="526"/>
    </location>
</feature>
<evidence type="ECO:0000313" key="2">
    <source>
        <dbReference type="EMBL" id="CAH9136427.1"/>
    </source>
</evidence>
<organism evidence="2 3">
    <name type="scientific">Cuscuta epithymum</name>
    <dbReference type="NCBI Taxonomy" id="186058"/>
    <lineage>
        <taxon>Eukaryota</taxon>
        <taxon>Viridiplantae</taxon>
        <taxon>Streptophyta</taxon>
        <taxon>Embryophyta</taxon>
        <taxon>Tracheophyta</taxon>
        <taxon>Spermatophyta</taxon>
        <taxon>Magnoliopsida</taxon>
        <taxon>eudicotyledons</taxon>
        <taxon>Gunneridae</taxon>
        <taxon>Pentapetalae</taxon>
        <taxon>asterids</taxon>
        <taxon>lamiids</taxon>
        <taxon>Solanales</taxon>
        <taxon>Convolvulaceae</taxon>
        <taxon>Cuscuteae</taxon>
        <taxon>Cuscuta</taxon>
        <taxon>Cuscuta subgen. Cuscuta</taxon>
    </lineage>
</organism>
<dbReference type="Pfam" id="PF14223">
    <property type="entry name" value="Retrotran_gag_2"/>
    <property type="match status" value="1"/>
</dbReference>
<keyword evidence="3" id="KW-1185">Reference proteome</keyword>